<feature type="compositionally biased region" description="Acidic residues" evidence="1">
    <location>
        <begin position="113"/>
        <end position="123"/>
    </location>
</feature>
<protein>
    <submittedName>
        <fullName evidence="2">Uncharacterized protein</fullName>
    </submittedName>
</protein>
<dbReference type="EMBL" id="VCAZ01000021">
    <property type="protein sequence ID" value="TSK82110.1"/>
    <property type="molecule type" value="Genomic_DNA"/>
</dbReference>
<feature type="region of interest" description="Disordered" evidence="1">
    <location>
        <begin position="82"/>
        <end position="123"/>
    </location>
</feature>
<reference evidence="2 3" key="1">
    <citation type="journal article" date="2019" name="Genome Biol. Evol.">
        <title>Whole-Genome Sequencing of the Giant Devil Catfish, Bagarius yarrelli.</title>
        <authorList>
            <person name="Jiang W."/>
            <person name="Lv Y."/>
            <person name="Cheng L."/>
            <person name="Yang K."/>
            <person name="Chao B."/>
            <person name="Wang X."/>
            <person name="Li Y."/>
            <person name="Pan X."/>
            <person name="You X."/>
            <person name="Zhang Y."/>
            <person name="Yang J."/>
            <person name="Li J."/>
            <person name="Zhang X."/>
            <person name="Liu S."/>
            <person name="Sun C."/>
            <person name="Yang J."/>
            <person name="Shi Q."/>
        </authorList>
    </citation>
    <scope>NUCLEOTIDE SEQUENCE [LARGE SCALE GENOMIC DNA]</scope>
    <source>
        <strain evidence="2">JWS20170419001</strain>
        <tissue evidence="2">Muscle</tissue>
    </source>
</reference>
<name>A0A556TV25_BAGYA</name>
<organism evidence="2 3">
    <name type="scientific">Bagarius yarrelli</name>
    <name type="common">Goonch</name>
    <name type="synonym">Bagrus yarrelli</name>
    <dbReference type="NCBI Taxonomy" id="175774"/>
    <lineage>
        <taxon>Eukaryota</taxon>
        <taxon>Metazoa</taxon>
        <taxon>Chordata</taxon>
        <taxon>Craniata</taxon>
        <taxon>Vertebrata</taxon>
        <taxon>Euteleostomi</taxon>
        <taxon>Actinopterygii</taxon>
        <taxon>Neopterygii</taxon>
        <taxon>Teleostei</taxon>
        <taxon>Ostariophysi</taxon>
        <taxon>Siluriformes</taxon>
        <taxon>Sisoridae</taxon>
        <taxon>Sisorinae</taxon>
        <taxon>Bagarius</taxon>
    </lineage>
</organism>
<accession>A0A556TV25</accession>
<dbReference type="AlphaFoldDB" id="A0A556TV25"/>
<comment type="caution">
    <text evidence="2">The sequence shown here is derived from an EMBL/GenBank/DDBJ whole genome shotgun (WGS) entry which is preliminary data.</text>
</comment>
<dbReference type="Proteomes" id="UP000319801">
    <property type="component" value="Unassembled WGS sequence"/>
</dbReference>
<sequence length="123" mass="13808">MVGETCCTYIPANDDKHREITIALDKMQEVTEQLQRDEHGGTGWGLWALQPVYSHGFIGESTPDLPRATKYYIITSTNHKKEPQVMAGRAARTNKRGAFRPDPTKTDYNPALSDDDISDNDEP</sequence>
<keyword evidence="3" id="KW-1185">Reference proteome</keyword>
<evidence type="ECO:0000313" key="2">
    <source>
        <dbReference type="EMBL" id="TSK82110.1"/>
    </source>
</evidence>
<dbReference type="OrthoDB" id="9950230at2759"/>
<evidence type="ECO:0000313" key="3">
    <source>
        <dbReference type="Proteomes" id="UP000319801"/>
    </source>
</evidence>
<gene>
    <name evidence="2" type="ORF">Baya_5006</name>
</gene>
<evidence type="ECO:0000256" key="1">
    <source>
        <dbReference type="SAM" id="MobiDB-lite"/>
    </source>
</evidence>
<proteinExistence type="predicted"/>